<dbReference type="RefSeq" id="WP_190129038.1">
    <property type="nucleotide sequence ID" value="NZ_BNBD01000003.1"/>
</dbReference>
<keyword evidence="3" id="KW-1185">Reference proteome</keyword>
<sequence length="468" mass="51157">MTLSLETPRHPLATALPAASRGENLRFRLGYLLPQYLRAALRTRPYAARLVDRLDPDRRGLEQMRELRARHGSGPVLVRGLLGPALLVLDAQDARKVLDGPVALYAVDTREKTAGYAALQPAALAVSHGRQRTARRAFTDAVLEAGVPVHRLGGHFLRVAGEEARALLGPRAEQGLTPDVIGERVERMGRRCFLGEAGADDGELARLLGALLAEADRALGRPWRPARARRLRRSLMRRQARYVCEADPRSLTGLFRLAPKGPETSPEAQLTSWLAALGIVHTTVVQALALLATHPAQHRLAAEEVATADRCQGMRTAAGYEAMPYVRACVLEAARLWPPVPVQTRRTTAETSWRSAVAPAGTELLVPTAFHARDEERLDHAHRFAPDAWLDGSAVRHRAAHPFGVGEARCSGSELALLLATGFVAEFLRGGELAAAGVRMGPRRPLPVSFDTRRLRIGYRAYRTHRDG</sequence>
<dbReference type="GO" id="GO:0005506">
    <property type="term" value="F:iron ion binding"/>
    <property type="evidence" value="ECO:0007669"/>
    <property type="project" value="InterPro"/>
</dbReference>
<reference evidence="2" key="2">
    <citation type="submission" date="2020-09" db="EMBL/GenBank/DDBJ databases">
        <authorList>
            <person name="Sun Q."/>
            <person name="Ohkuma M."/>
        </authorList>
    </citation>
    <scope>NUCLEOTIDE SEQUENCE</scope>
    <source>
        <strain evidence="2">JCM 4059</strain>
    </source>
</reference>
<dbReference type="InterPro" id="IPR050121">
    <property type="entry name" value="Cytochrome_P450_monoxygenase"/>
</dbReference>
<accession>A0A919B0G8</accession>
<organism evidence="2 3">
    <name type="scientific">Streptomyces mashuensis</name>
    <dbReference type="NCBI Taxonomy" id="33904"/>
    <lineage>
        <taxon>Bacteria</taxon>
        <taxon>Bacillati</taxon>
        <taxon>Actinomycetota</taxon>
        <taxon>Actinomycetes</taxon>
        <taxon>Kitasatosporales</taxon>
        <taxon>Streptomycetaceae</taxon>
        <taxon>Streptomyces</taxon>
    </lineage>
</organism>
<dbReference type="EMBL" id="BNBD01000003">
    <property type="protein sequence ID" value="GHF37962.1"/>
    <property type="molecule type" value="Genomic_DNA"/>
</dbReference>
<comment type="caution">
    <text evidence="2">The sequence shown here is derived from an EMBL/GenBank/DDBJ whole genome shotgun (WGS) entry which is preliminary data.</text>
</comment>
<evidence type="ECO:0000313" key="3">
    <source>
        <dbReference type="Proteomes" id="UP000638313"/>
    </source>
</evidence>
<dbReference type="GO" id="GO:0016705">
    <property type="term" value="F:oxidoreductase activity, acting on paired donors, with incorporation or reduction of molecular oxygen"/>
    <property type="evidence" value="ECO:0007669"/>
    <property type="project" value="InterPro"/>
</dbReference>
<dbReference type="Gene3D" id="1.10.630.10">
    <property type="entry name" value="Cytochrome P450"/>
    <property type="match status" value="1"/>
</dbReference>
<dbReference type="InterPro" id="IPR001128">
    <property type="entry name" value="Cyt_P450"/>
</dbReference>
<dbReference type="Pfam" id="PF00067">
    <property type="entry name" value="p450"/>
    <property type="match status" value="1"/>
</dbReference>
<comment type="similarity">
    <text evidence="1">Belongs to the cytochrome P450 family.</text>
</comment>
<dbReference type="PANTHER" id="PTHR24305">
    <property type="entry name" value="CYTOCHROME P450"/>
    <property type="match status" value="1"/>
</dbReference>
<evidence type="ECO:0000313" key="2">
    <source>
        <dbReference type="EMBL" id="GHF37962.1"/>
    </source>
</evidence>
<dbReference type="GO" id="GO:0020037">
    <property type="term" value="F:heme binding"/>
    <property type="evidence" value="ECO:0007669"/>
    <property type="project" value="InterPro"/>
</dbReference>
<dbReference type="PANTHER" id="PTHR24305:SF166">
    <property type="entry name" value="CYTOCHROME P450 12A4, MITOCHONDRIAL-RELATED"/>
    <property type="match status" value="1"/>
</dbReference>
<reference evidence="2" key="1">
    <citation type="journal article" date="2014" name="Int. J. Syst. Evol. Microbiol.">
        <title>Complete genome sequence of Corynebacterium casei LMG S-19264T (=DSM 44701T), isolated from a smear-ripened cheese.</title>
        <authorList>
            <consortium name="US DOE Joint Genome Institute (JGI-PGF)"/>
            <person name="Walter F."/>
            <person name="Albersmeier A."/>
            <person name="Kalinowski J."/>
            <person name="Ruckert C."/>
        </authorList>
    </citation>
    <scope>NUCLEOTIDE SEQUENCE</scope>
    <source>
        <strain evidence="2">JCM 4059</strain>
    </source>
</reference>
<dbReference type="AlphaFoldDB" id="A0A919B0G8"/>
<dbReference type="GO" id="GO:0004497">
    <property type="term" value="F:monooxygenase activity"/>
    <property type="evidence" value="ECO:0007669"/>
    <property type="project" value="InterPro"/>
</dbReference>
<evidence type="ECO:0000256" key="1">
    <source>
        <dbReference type="ARBA" id="ARBA00010617"/>
    </source>
</evidence>
<name>A0A919B0G8_9ACTN</name>
<dbReference type="InterPro" id="IPR036396">
    <property type="entry name" value="Cyt_P450_sf"/>
</dbReference>
<proteinExistence type="inferred from homology"/>
<protein>
    <submittedName>
        <fullName evidence="2">Cytochrome P450</fullName>
    </submittedName>
</protein>
<dbReference type="SUPFAM" id="SSF48264">
    <property type="entry name" value="Cytochrome P450"/>
    <property type="match status" value="1"/>
</dbReference>
<dbReference type="Proteomes" id="UP000638313">
    <property type="component" value="Unassembled WGS sequence"/>
</dbReference>
<gene>
    <name evidence="2" type="ORF">GCM10010218_18870</name>
</gene>